<evidence type="ECO:0000313" key="2">
    <source>
        <dbReference type="Proteomes" id="UP000241238"/>
    </source>
</evidence>
<keyword evidence="2" id="KW-1185">Reference proteome</keyword>
<dbReference type="EMBL" id="CP028103">
    <property type="protein sequence ID" value="AVQ30592.1"/>
    <property type="molecule type" value="Genomic_DNA"/>
</dbReference>
<accession>A0ABN5JEW8</accession>
<evidence type="ECO:0008006" key="3">
    <source>
        <dbReference type="Google" id="ProtNLM"/>
    </source>
</evidence>
<gene>
    <name evidence="1" type="ORF">C4N18_04910</name>
</gene>
<evidence type="ECO:0000313" key="1">
    <source>
        <dbReference type="EMBL" id="AVQ30592.1"/>
    </source>
</evidence>
<dbReference type="Proteomes" id="UP000241238">
    <property type="component" value="Chromosome"/>
</dbReference>
<dbReference type="GeneID" id="77467324"/>
<dbReference type="RefSeq" id="WP_005951735.1">
    <property type="nucleotide sequence ID" value="NZ_CP028103.1"/>
</dbReference>
<proteinExistence type="predicted"/>
<protein>
    <recommendedName>
        <fullName evidence="3">Lipoprotein</fullName>
    </recommendedName>
</protein>
<reference evidence="2" key="1">
    <citation type="journal article" date="2018" name="MSphere">
        <title>Fusobacterium Genomics Using MinION and Illumina Sequencing Enables Genome Completion and Correction.</title>
        <authorList>
            <person name="Todd S.M."/>
            <person name="Settlage R.E."/>
            <person name="Lahmers K.K."/>
            <person name="Slade D.J."/>
        </authorList>
    </citation>
    <scope>NUCLEOTIDE SEQUENCE [LARGE SCALE GENOMIC DNA]</scope>
    <source>
        <strain evidence="2">ATCC 27725</strain>
    </source>
</reference>
<organism evidence="1 2">
    <name type="scientific">Fusobacterium varium ATCC 27725</name>
    <dbReference type="NCBI Taxonomy" id="469618"/>
    <lineage>
        <taxon>Bacteria</taxon>
        <taxon>Fusobacteriati</taxon>
        <taxon>Fusobacteriota</taxon>
        <taxon>Fusobacteriia</taxon>
        <taxon>Fusobacteriales</taxon>
        <taxon>Fusobacteriaceae</taxon>
        <taxon>Fusobacterium</taxon>
    </lineage>
</organism>
<sequence length="137" mass="15737">MKKIVLIFIGMILTIFFSACSSAVTRESKKNALELRNSIEQIIIIGKTTEFEVSDLLGNPTVQVLRGDGILRMAYYSGNFYHKNIESNKKILEKYIPSKLLNDEKSLEKVVLGIYLKRDDSKNERIVYKITAEVLRY</sequence>
<dbReference type="PROSITE" id="PS51257">
    <property type="entry name" value="PROKAR_LIPOPROTEIN"/>
    <property type="match status" value="1"/>
</dbReference>
<name>A0ABN5JEW8_FUSVA</name>